<dbReference type="EMBL" id="JACHND010000001">
    <property type="protein sequence ID" value="MBB4704382.1"/>
    <property type="molecule type" value="Genomic_DNA"/>
</dbReference>
<dbReference type="RefSeq" id="WP_184885394.1">
    <property type="nucleotide sequence ID" value="NZ_BOOV01000011.1"/>
</dbReference>
<evidence type="ECO:0000256" key="1">
    <source>
        <dbReference type="SAM" id="MobiDB-lite"/>
    </source>
</evidence>
<dbReference type="InterPro" id="IPR007278">
    <property type="entry name" value="DUF397"/>
</dbReference>
<dbReference type="AlphaFoldDB" id="A0A7W7DCP0"/>
<feature type="region of interest" description="Disordered" evidence="1">
    <location>
        <begin position="1"/>
        <end position="24"/>
    </location>
</feature>
<accession>A0A7W7DCP0</accession>
<keyword evidence="4" id="KW-1185">Reference proteome</keyword>
<comment type="caution">
    <text evidence="3">The sequence shown here is derived from an EMBL/GenBank/DDBJ whole genome shotgun (WGS) entry which is preliminary data.</text>
</comment>
<dbReference type="Pfam" id="PF04149">
    <property type="entry name" value="DUF397"/>
    <property type="match status" value="1"/>
</dbReference>
<reference evidence="3 4" key="1">
    <citation type="submission" date="2020-08" db="EMBL/GenBank/DDBJ databases">
        <title>Sequencing the genomes of 1000 actinobacteria strains.</title>
        <authorList>
            <person name="Klenk H.-P."/>
        </authorList>
    </citation>
    <scope>NUCLEOTIDE SEQUENCE [LARGE SCALE GENOMIC DNA]</scope>
    <source>
        <strain evidence="3 4">DSM 45784</strain>
    </source>
</reference>
<proteinExistence type="predicted"/>
<evidence type="ECO:0000259" key="2">
    <source>
        <dbReference type="Pfam" id="PF04149"/>
    </source>
</evidence>
<organism evidence="3 4">
    <name type="scientific">Sphaerisporangium siamense</name>
    <dbReference type="NCBI Taxonomy" id="795645"/>
    <lineage>
        <taxon>Bacteria</taxon>
        <taxon>Bacillati</taxon>
        <taxon>Actinomycetota</taxon>
        <taxon>Actinomycetes</taxon>
        <taxon>Streptosporangiales</taxon>
        <taxon>Streptosporangiaceae</taxon>
        <taxon>Sphaerisporangium</taxon>
    </lineage>
</organism>
<protein>
    <recommendedName>
        <fullName evidence="2">DUF397 domain-containing protein</fullName>
    </recommendedName>
</protein>
<gene>
    <name evidence="3" type="ORF">BJ982_005926</name>
</gene>
<dbReference type="Proteomes" id="UP000542210">
    <property type="component" value="Unassembled WGS sequence"/>
</dbReference>
<feature type="domain" description="DUF397" evidence="2">
    <location>
        <begin position="9"/>
        <end position="61"/>
    </location>
</feature>
<name>A0A7W7DCP0_9ACTN</name>
<evidence type="ECO:0000313" key="3">
    <source>
        <dbReference type="EMBL" id="MBB4704382.1"/>
    </source>
</evidence>
<feature type="compositionally biased region" description="Polar residues" evidence="1">
    <location>
        <begin position="1"/>
        <end position="11"/>
    </location>
</feature>
<evidence type="ECO:0000313" key="4">
    <source>
        <dbReference type="Proteomes" id="UP000542210"/>
    </source>
</evidence>
<sequence>MAQPSLTNAQWRKSKRSGDNGGSCVEVATNLPGLVAVRDSKNPSGPALVFPPHEWSRFLDGTAKGKFDL</sequence>